<dbReference type="KEGG" id="dka:DKAM_0400"/>
<gene>
    <name evidence="1" type="ordered locus">DKAM_0400</name>
</gene>
<dbReference type="RefSeq" id="WP_012608068.1">
    <property type="nucleotide sequence ID" value="NC_011766.1"/>
</dbReference>
<dbReference type="EMBL" id="CP001140">
    <property type="protein sequence ID" value="ACL10726.1"/>
    <property type="molecule type" value="Genomic_DNA"/>
</dbReference>
<sequence length="78" mass="9056">MATKITSRDTRIAFPLLKTLELNENPTYIVVVARKGTNRPPSLEFSKEEIGKDINTIINEFITSIYYRWQRCYLVSTS</sequence>
<protein>
    <submittedName>
        <fullName evidence="1">Uncharacterized protein</fullName>
    </submittedName>
</protein>
<evidence type="ECO:0000313" key="2">
    <source>
        <dbReference type="Proteomes" id="UP000006903"/>
    </source>
</evidence>
<organism evidence="1 2">
    <name type="scientific">Desulfurococcus amylolyticus (strain DSM 18924 / JCM 16383 / VKM B-2413 / 1221n)</name>
    <name type="common">Desulfurococcus kamchatkensis</name>
    <dbReference type="NCBI Taxonomy" id="490899"/>
    <lineage>
        <taxon>Archaea</taxon>
        <taxon>Thermoproteota</taxon>
        <taxon>Thermoprotei</taxon>
        <taxon>Desulfurococcales</taxon>
        <taxon>Desulfurococcaceae</taxon>
        <taxon>Desulfurococcus</taxon>
    </lineage>
</organism>
<reference evidence="1 2" key="1">
    <citation type="journal article" date="2009" name="J. Bacteriol.">
        <title>Complete genome sequence of the anaerobic, protein-degrading hyperthermophilic crenarchaeon Desulfurococcus kamchatkensis.</title>
        <authorList>
            <person name="Ravin N.V."/>
            <person name="Mardanov A.V."/>
            <person name="Beletsky A.V."/>
            <person name="Kublanov I.V."/>
            <person name="Kolganova T.V."/>
            <person name="Lebedinsky A.V."/>
            <person name="Chernyh N.A."/>
            <person name="Bonch-Osmolovskaya E.A."/>
            <person name="Skryabin K.G."/>
        </authorList>
    </citation>
    <scope>NUCLEOTIDE SEQUENCE [LARGE SCALE GENOMIC DNA]</scope>
    <source>
        <strain evidence="2">DSM 18924 / JCM 16383 / VKM B-2413 / 1221n</strain>
    </source>
</reference>
<evidence type="ECO:0000313" key="1">
    <source>
        <dbReference type="EMBL" id="ACL10726.1"/>
    </source>
</evidence>
<dbReference type="HOGENOM" id="CLU_2613434_0_0_2"/>
<accession>B8D3P5</accession>
<dbReference type="Proteomes" id="UP000006903">
    <property type="component" value="Chromosome"/>
</dbReference>
<dbReference type="AlphaFoldDB" id="B8D3P5"/>
<name>B8D3P5_DESA1</name>
<proteinExistence type="predicted"/>
<dbReference type="GeneID" id="7171733"/>